<dbReference type="InterPro" id="IPR050708">
    <property type="entry name" value="T6SS_VgrG/RHS"/>
</dbReference>
<dbReference type="Gene3D" id="1.10.30.50">
    <property type="match status" value="1"/>
</dbReference>
<comment type="caution">
    <text evidence="3">The sequence shown here is derived from an EMBL/GenBank/DDBJ whole genome shotgun (WGS) entry which is preliminary data.</text>
</comment>
<accession>A0A0D0RN10</accession>
<dbReference type="EMBL" id="JXTH01000097">
    <property type="protein sequence ID" value="KIQ93122.1"/>
    <property type="molecule type" value="Genomic_DNA"/>
</dbReference>
<dbReference type="NCBIfam" id="TIGR03696">
    <property type="entry name" value="Rhs_assc_core"/>
    <property type="match status" value="1"/>
</dbReference>
<sequence>MRRIFYHYNAHGDVIALTDEQGNIVARYQYDAWGNILSQSGALADENPYRYAGYQYDNETGLYYLIARYYHPTHGVFLSLDPDPGDEDDVLTQNGYNYVSNNPVMLTDSDGRNPYLIVAAYVIVRVGTKYVVKKVIKKKIPKKIKVNKGIYNRKKHYGNGTRKSVRDAVLKRDNYTCQYCGRKGGKLEIDHNPSLKQHYYKKGYAMSRKARIKYANNPKYLKTACQRCNRSKQERYYPDEWRP</sequence>
<dbReference type="Pfam" id="PF14410">
    <property type="entry name" value="GH-E"/>
    <property type="match status" value="1"/>
</dbReference>
<keyword evidence="4" id="KW-1185">Reference proteome</keyword>
<evidence type="ECO:0000313" key="3">
    <source>
        <dbReference type="EMBL" id="KIQ93122.1"/>
    </source>
</evidence>
<dbReference type="Proteomes" id="UP000032102">
    <property type="component" value="Unassembled WGS sequence"/>
</dbReference>
<dbReference type="PANTHER" id="PTHR32305:SF17">
    <property type="entry name" value="TRNA NUCLEASE WAPA"/>
    <property type="match status" value="1"/>
</dbReference>
<dbReference type="InterPro" id="IPR022385">
    <property type="entry name" value="Rhs_assc_core"/>
</dbReference>
<dbReference type="NCBIfam" id="TIGR01643">
    <property type="entry name" value="YD_repeat_2x"/>
    <property type="match status" value="1"/>
</dbReference>
<dbReference type="SMART" id="SM00507">
    <property type="entry name" value="HNHc"/>
    <property type="match status" value="1"/>
</dbReference>
<proteinExistence type="predicted"/>
<keyword evidence="1" id="KW-0677">Repeat</keyword>
<dbReference type="AlphaFoldDB" id="A0A0D0RN10"/>
<dbReference type="InterPro" id="IPR006530">
    <property type="entry name" value="YD"/>
</dbReference>
<evidence type="ECO:0000259" key="2">
    <source>
        <dbReference type="SMART" id="SM00507"/>
    </source>
</evidence>
<evidence type="ECO:0000313" key="4">
    <source>
        <dbReference type="Proteomes" id="UP000032102"/>
    </source>
</evidence>
<gene>
    <name evidence="3" type="ORF">LH47_02816</name>
</gene>
<dbReference type="InterPro" id="IPR003615">
    <property type="entry name" value="HNH_nuc"/>
</dbReference>
<dbReference type="PANTHER" id="PTHR32305">
    <property type="match status" value="1"/>
</dbReference>
<name>A0A0D0RN10_9BACL</name>
<feature type="domain" description="HNH nuclease" evidence="2">
    <location>
        <begin position="164"/>
        <end position="230"/>
    </location>
</feature>
<dbReference type="PATRIC" id="fig|404937.3.peg.3093"/>
<dbReference type="Pfam" id="PF25023">
    <property type="entry name" value="TEN_YD-shell"/>
    <property type="match status" value="1"/>
</dbReference>
<dbReference type="InterPro" id="IPR056823">
    <property type="entry name" value="TEN-like_YD-shell"/>
</dbReference>
<dbReference type="CDD" id="cd00085">
    <property type="entry name" value="HNHc"/>
    <property type="match status" value="1"/>
</dbReference>
<dbReference type="InterPro" id="IPR026835">
    <property type="entry name" value="YqcG_C"/>
</dbReference>
<organism evidence="3 4">
    <name type="scientific">Anoxybacillus thermarum</name>
    <dbReference type="NCBI Taxonomy" id="404937"/>
    <lineage>
        <taxon>Bacteria</taxon>
        <taxon>Bacillati</taxon>
        <taxon>Bacillota</taxon>
        <taxon>Bacilli</taxon>
        <taxon>Bacillales</taxon>
        <taxon>Anoxybacillaceae</taxon>
        <taxon>Anoxybacillus</taxon>
    </lineage>
</organism>
<evidence type="ECO:0000256" key="1">
    <source>
        <dbReference type="ARBA" id="ARBA00022737"/>
    </source>
</evidence>
<protein>
    <submittedName>
        <fullName evidence="3">tRNA nuclease WapA</fullName>
    </submittedName>
</protein>
<dbReference type="Gene3D" id="2.180.10.10">
    <property type="entry name" value="RHS repeat-associated core"/>
    <property type="match status" value="1"/>
</dbReference>
<reference evidence="3 4" key="1">
    <citation type="submission" date="2015-01" db="EMBL/GenBank/DDBJ databases">
        <title>Draft genome of Anoxybacillus thermarum strain AF/04.</title>
        <authorList>
            <person name="Poli A."/>
            <person name="Nicolaus B."/>
            <person name="Chan K.-G."/>
            <person name="Kahar U.M."/>
            <person name="Yaakob A.S."/>
            <person name="Chan C.S."/>
            <person name="Goh K.M."/>
        </authorList>
    </citation>
    <scope>NUCLEOTIDE SEQUENCE [LARGE SCALE GENOMIC DNA]</scope>
    <source>
        <strain evidence="3 4">AF/04</strain>
    </source>
</reference>